<comment type="caution">
    <text evidence="2">The sequence shown here is derived from an EMBL/GenBank/DDBJ whole genome shotgun (WGS) entry which is preliminary data.</text>
</comment>
<name>A0ABV7VTA3_9GAMM</name>
<protein>
    <submittedName>
        <fullName evidence="2">DUF4389 domain-containing protein</fullName>
    </submittedName>
</protein>
<evidence type="ECO:0000313" key="3">
    <source>
        <dbReference type="Proteomes" id="UP001595722"/>
    </source>
</evidence>
<dbReference type="Proteomes" id="UP001595722">
    <property type="component" value="Unassembled WGS sequence"/>
</dbReference>
<feature type="transmembrane region" description="Helical" evidence="1">
    <location>
        <begin position="20"/>
        <end position="44"/>
    </location>
</feature>
<evidence type="ECO:0000313" key="2">
    <source>
        <dbReference type="EMBL" id="MFC3679971.1"/>
    </source>
</evidence>
<dbReference type="EMBL" id="JBHRYB010000005">
    <property type="protein sequence ID" value="MFC3679971.1"/>
    <property type="molecule type" value="Genomic_DNA"/>
</dbReference>
<keyword evidence="3" id="KW-1185">Reference proteome</keyword>
<organism evidence="2 3">
    <name type="scientific">Bacterioplanoides pacificum</name>
    <dbReference type="NCBI Taxonomy" id="1171596"/>
    <lineage>
        <taxon>Bacteria</taxon>
        <taxon>Pseudomonadati</taxon>
        <taxon>Pseudomonadota</taxon>
        <taxon>Gammaproteobacteria</taxon>
        <taxon>Oceanospirillales</taxon>
        <taxon>Oceanospirillaceae</taxon>
        <taxon>Bacterioplanoides</taxon>
    </lineage>
</organism>
<keyword evidence="1" id="KW-0812">Transmembrane</keyword>
<proteinExistence type="predicted"/>
<sequence>MSDLKDSVTSDAFWLKTLYLIGFFVVYRVLDLVVLLIGAVQWVFRLLTGEVNPALAEFGDSLGQYIGQIIHYLSGASEDKPYPFRDWPDSKAED</sequence>
<dbReference type="InterPro" id="IPR025498">
    <property type="entry name" value="DUF4389"/>
</dbReference>
<evidence type="ECO:0000256" key="1">
    <source>
        <dbReference type="SAM" id="Phobius"/>
    </source>
</evidence>
<gene>
    <name evidence="2" type="ORF">ACFOMG_07575</name>
</gene>
<keyword evidence="1" id="KW-1133">Transmembrane helix</keyword>
<dbReference type="Pfam" id="PF14333">
    <property type="entry name" value="DUF4389"/>
    <property type="match status" value="1"/>
</dbReference>
<accession>A0ABV7VTA3</accession>
<dbReference type="RefSeq" id="WP_376865790.1">
    <property type="nucleotide sequence ID" value="NZ_JBHRYB010000005.1"/>
</dbReference>
<reference evidence="3" key="1">
    <citation type="journal article" date="2019" name="Int. J. Syst. Evol. Microbiol.">
        <title>The Global Catalogue of Microorganisms (GCM) 10K type strain sequencing project: providing services to taxonomists for standard genome sequencing and annotation.</title>
        <authorList>
            <consortium name="The Broad Institute Genomics Platform"/>
            <consortium name="The Broad Institute Genome Sequencing Center for Infectious Disease"/>
            <person name="Wu L."/>
            <person name="Ma J."/>
        </authorList>
    </citation>
    <scope>NUCLEOTIDE SEQUENCE [LARGE SCALE GENOMIC DNA]</scope>
    <source>
        <strain evidence="3">KCTC 42424</strain>
    </source>
</reference>
<keyword evidence="1" id="KW-0472">Membrane</keyword>